<dbReference type="AlphaFoldDB" id="A0A4P9VJV0"/>
<comment type="caution">
    <text evidence="1">The sequence shown here is derived from an EMBL/GenBank/DDBJ whole genome shotgun (WGS) entry which is preliminary data.</text>
</comment>
<protein>
    <submittedName>
        <fullName evidence="1">Uncharacterized protein</fullName>
    </submittedName>
</protein>
<evidence type="ECO:0000313" key="1">
    <source>
        <dbReference type="EMBL" id="RDH42809.1"/>
    </source>
</evidence>
<organism evidence="1 2">
    <name type="scientific">Zooshikella ganghwensis</name>
    <dbReference type="NCBI Taxonomy" id="202772"/>
    <lineage>
        <taxon>Bacteria</taxon>
        <taxon>Pseudomonadati</taxon>
        <taxon>Pseudomonadota</taxon>
        <taxon>Gammaproteobacteria</taxon>
        <taxon>Oceanospirillales</taxon>
        <taxon>Zooshikellaceae</taxon>
        <taxon>Zooshikella</taxon>
    </lineage>
</organism>
<sequence>MNAFRQLLFAQIEFEQVALSIVNNLSMLFRASHLKNKQVDPEALIVIYKYKAHCRPESDIWLIINKTACNV</sequence>
<evidence type="ECO:0000313" key="2">
    <source>
        <dbReference type="Proteomes" id="UP000257039"/>
    </source>
</evidence>
<dbReference type="Proteomes" id="UP000257039">
    <property type="component" value="Unassembled WGS sequence"/>
</dbReference>
<gene>
    <name evidence="1" type="ORF">B9G39_04735</name>
</gene>
<dbReference type="EMBL" id="NDXW01000001">
    <property type="protein sequence ID" value="RDH42809.1"/>
    <property type="molecule type" value="Genomic_DNA"/>
</dbReference>
<reference evidence="1 2" key="1">
    <citation type="submission" date="2017-04" db="EMBL/GenBank/DDBJ databases">
        <title>Draft genome sequence of Zooshikella ganghwensis VG4 isolated from Red Sea sediments.</title>
        <authorList>
            <person name="Rehman Z."/>
            <person name="Alam I."/>
            <person name="Kamau A."/>
            <person name="Bajic V."/>
            <person name="Leiknes T."/>
        </authorList>
    </citation>
    <scope>NUCLEOTIDE SEQUENCE [LARGE SCALE GENOMIC DNA]</scope>
    <source>
        <strain evidence="1 2">VG4</strain>
    </source>
</reference>
<accession>A0A4P9VJV0</accession>
<name>A0A4P9VJV0_9GAMM</name>
<keyword evidence="2" id="KW-1185">Reference proteome</keyword>
<proteinExistence type="predicted"/>